<evidence type="ECO:0000256" key="2">
    <source>
        <dbReference type="ARBA" id="ARBA00000909"/>
    </source>
</evidence>
<keyword evidence="13" id="KW-0511">Multifunctional enzyme</keyword>
<dbReference type="CDD" id="cd01171">
    <property type="entry name" value="YXKO-related"/>
    <property type="match status" value="1"/>
</dbReference>
<dbReference type="InterPro" id="IPR000631">
    <property type="entry name" value="CARKD"/>
</dbReference>
<feature type="domain" description="YjeF N-terminal" evidence="21">
    <location>
        <begin position="1"/>
        <end position="244"/>
    </location>
</feature>
<comment type="caution">
    <text evidence="18">Lacks conserved residue(s) required for the propagation of feature annotation.</text>
</comment>
<keyword evidence="8 17" id="KW-0521">NADP</keyword>
<feature type="binding site" evidence="18">
    <location>
        <begin position="145"/>
        <end position="151"/>
    </location>
    <ligand>
        <name>(6S)-NADPHX</name>
        <dbReference type="ChEBI" id="CHEBI:64076"/>
    </ligand>
</feature>
<feature type="binding site" evidence="17">
    <location>
        <position position="358"/>
    </location>
    <ligand>
        <name>(6S)-NADPHX</name>
        <dbReference type="ChEBI" id="CHEBI:64076"/>
    </ligand>
</feature>
<dbReference type="PROSITE" id="PS51385">
    <property type="entry name" value="YJEF_N"/>
    <property type="match status" value="1"/>
</dbReference>
<evidence type="ECO:0000256" key="5">
    <source>
        <dbReference type="ARBA" id="ARBA00022723"/>
    </source>
</evidence>
<evidence type="ECO:0000256" key="16">
    <source>
        <dbReference type="ARBA" id="ARBA00049209"/>
    </source>
</evidence>
<evidence type="ECO:0000256" key="8">
    <source>
        <dbReference type="ARBA" id="ARBA00022857"/>
    </source>
</evidence>
<dbReference type="EMBL" id="JACSQQ010000012">
    <property type="protein sequence ID" value="MBD7950546.1"/>
    <property type="molecule type" value="Genomic_DNA"/>
</dbReference>
<dbReference type="InterPro" id="IPR017953">
    <property type="entry name" value="Carbohydrate_kinase_pred_CS"/>
</dbReference>
<feature type="binding site" evidence="18">
    <location>
        <begin position="71"/>
        <end position="75"/>
    </location>
    <ligand>
        <name>(6S)-NADPHX</name>
        <dbReference type="ChEBI" id="CHEBI:64076"/>
    </ligand>
</feature>
<dbReference type="InterPro" id="IPR030677">
    <property type="entry name" value="Nnr"/>
</dbReference>
<evidence type="ECO:0000256" key="1">
    <source>
        <dbReference type="ARBA" id="ARBA00000013"/>
    </source>
</evidence>
<feature type="binding site" evidence="17">
    <location>
        <position position="484"/>
    </location>
    <ligand>
        <name>AMP</name>
        <dbReference type="ChEBI" id="CHEBI:456215"/>
    </ligand>
</feature>
<dbReference type="PANTHER" id="PTHR12592">
    <property type="entry name" value="ATP-DEPENDENT (S)-NAD(P)H-HYDRATE DEHYDRATASE FAMILY MEMBER"/>
    <property type="match status" value="1"/>
</dbReference>
<dbReference type="HAMAP" id="MF_01965">
    <property type="entry name" value="NADHX_dehydratase"/>
    <property type="match status" value="1"/>
</dbReference>
<feature type="binding site" evidence="18">
    <location>
        <position position="190"/>
    </location>
    <ligand>
        <name>K(+)</name>
        <dbReference type="ChEBI" id="CHEBI:29103"/>
    </ligand>
</feature>
<feature type="binding site" evidence="17">
    <location>
        <position position="288"/>
    </location>
    <ligand>
        <name>(6S)-NADPHX</name>
        <dbReference type="ChEBI" id="CHEBI:64076"/>
    </ligand>
</feature>
<comment type="similarity">
    <text evidence="3 19">In the N-terminal section; belongs to the NnrE/AIBP family.</text>
</comment>
<evidence type="ECO:0000256" key="19">
    <source>
        <dbReference type="PIRNR" id="PIRNR017184"/>
    </source>
</evidence>
<evidence type="ECO:0000256" key="7">
    <source>
        <dbReference type="ARBA" id="ARBA00022840"/>
    </source>
</evidence>
<dbReference type="SUPFAM" id="SSF64153">
    <property type="entry name" value="YjeF N-terminal domain-like"/>
    <property type="match status" value="1"/>
</dbReference>
<evidence type="ECO:0000259" key="21">
    <source>
        <dbReference type="PROSITE" id="PS51385"/>
    </source>
</evidence>
<evidence type="ECO:0000256" key="9">
    <source>
        <dbReference type="ARBA" id="ARBA00022958"/>
    </source>
</evidence>
<dbReference type="HAMAP" id="MF_01966">
    <property type="entry name" value="NADHX_epimerase"/>
    <property type="match status" value="1"/>
</dbReference>
<evidence type="ECO:0000256" key="4">
    <source>
        <dbReference type="ARBA" id="ARBA00009524"/>
    </source>
</evidence>
<evidence type="ECO:0000256" key="3">
    <source>
        <dbReference type="ARBA" id="ARBA00006001"/>
    </source>
</evidence>
<dbReference type="InterPro" id="IPR029056">
    <property type="entry name" value="Ribokinase-like"/>
</dbReference>
<dbReference type="RefSeq" id="WP_191795928.1">
    <property type="nucleotide sequence ID" value="NZ_JACSQQ010000012.1"/>
</dbReference>
<gene>
    <name evidence="17" type="primary">nnrD</name>
    <name evidence="18" type="synonym">nnrE</name>
    <name evidence="22" type="ORF">H9652_09015</name>
</gene>
<dbReference type="PIRSF" id="PIRSF017184">
    <property type="entry name" value="Nnr"/>
    <property type="match status" value="1"/>
</dbReference>
<dbReference type="Pfam" id="PF03853">
    <property type="entry name" value="YjeF_N"/>
    <property type="match status" value="1"/>
</dbReference>
<dbReference type="EC" id="4.2.1.136" evidence="19"/>
<dbReference type="PANTHER" id="PTHR12592:SF0">
    <property type="entry name" value="ATP-DEPENDENT (S)-NAD(P)H-HYDRATE DEHYDRATASE"/>
    <property type="match status" value="1"/>
</dbReference>
<evidence type="ECO:0000256" key="11">
    <source>
        <dbReference type="ARBA" id="ARBA00023235"/>
    </source>
</evidence>
<feature type="binding site" evidence="17">
    <location>
        <position position="414"/>
    </location>
    <ligand>
        <name>(6S)-NADPHX</name>
        <dbReference type="ChEBI" id="CHEBI:64076"/>
    </ligand>
</feature>
<feature type="binding site" evidence="17">
    <location>
        <begin position="456"/>
        <end position="460"/>
    </location>
    <ligand>
        <name>AMP</name>
        <dbReference type="ChEBI" id="CHEBI:456215"/>
    </ligand>
</feature>
<dbReference type="Gene3D" id="3.40.1190.20">
    <property type="match status" value="1"/>
</dbReference>
<keyword evidence="5 18" id="KW-0479">Metal-binding</keyword>
<comment type="function">
    <text evidence="17">Catalyzes the dehydration of the S-form of NAD(P)HX at the expense of ADP, which is converted to AMP. Together with NAD(P)HX epimerase, which catalyzes the epimerization of the S- and R-forms, the enzyme allows the repair of both epimers of NAD(P)HX, a damaged form of NAD(P)H that is a result of enzymatic or heat-dependent hydration.</text>
</comment>
<comment type="catalytic activity">
    <reaction evidence="1 18 19">
        <text>(6R)-NADHX = (6S)-NADHX</text>
        <dbReference type="Rhea" id="RHEA:32215"/>
        <dbReference type="ChEBI" id="CHEBI:64074"/>
        <dbReference type="ChEBI" id="CHEBI:64075"/>
        <dbReference type="EC" id="5.1.99.6"/>
    </reaction>
</comment>
<comment type="similarity">
    <text evidence="18">Belongs to the NnrE/AIBP family.</text>
</comment>
<comment type="catalytic activity">
    <reaction evidence="15 17 19">
        <text>(6S)-NADHX + ADP = AMP + phosphate + NADH + H(+)</text>
        <dbReference type="Rhea" id="RHEA:32223"/>
        <dbReference type="ChEBI" id="CHEBI:15378"/>
        <dbReference type="ChEBI" id="CHEBI:43474"/>
        <dbReference type="ChEBI" id="CHEBI:57945"/>
        <dbReference type="ChEBI" id="CHEBI:64074"/>
        <dbReference type="ChEBI" id="CHEBI:456215"/>
        <dbReference type="ChEBI" id="CHEBI:456216"/>
        <dbReference type="EC" id="4.2.1.136"/>
    </reaction>
</comment>
<keyword evidence="23" id="KW-1185">Reference proteome</keyword>
<accession>A0ABR8RRX2</accession>
<dbReference type="InterPro" id="IPR036652">
    <property type="entry name" value="YjeF_N_dom_sf"/>
</dbReference>
<evidence type="ECO:0000313" key="22">
    <source>
        <dbReference type="EMBL" id="MBD7950546.1"/>
    </source>
</evidence>
<comment type="catalytic activity">
    <reaction evidence="16 17 19">
        <text>(6S)-NADPHX + ADP = AMP + phosphate + NADPH + H(+)</text>
        <dbReference type="Rhea" id="RHEA:32235"/>
        <dbReference type="ChEBI" id="CHEBI:15378"/>
        <dbReference type="ChEBI" id="CHEBI:43474"/>
        <dbReference type="ChEBI" id="CHEBI:57783"/>
        <dbReference type="ChEBI" id="CHEBI:64076"/>
        <dbReference type="ChEBI" id="CHEBI:456215"/>
        <dbReference type="ChEBI" id="CHEBI:456216"/>
        <dbReference type="EC" id="4.2.1.136"/>
    </reaction>
</comment>
<comment type="similarity">
    <text evidence="4 19">In the C-terminal section; belongs to the NnrD/CARKD family.</text>
</comment>
<evidence type="ECO:0000256" key="17">
    <source>
        <dbReference type="HAMAP-Rule" id="MF_01965"/>
    </source>
</evidence>
<evidence type="ECO:0000256" key="12">
    <source>
        <dbReference type="ARBA" id="ARBA00023239"/>
    </source>
</evidence>
<feature type="binding site" evidence="18">
    <location>
        <position position="187"/>
    </location>
    <ligand>
        <name>(6S)-NADPHX</name>
        <dbReference type="ChEBI" id="CHEBI:64076"/>
    </ligand>
</feature>
<dbReference type="Proteomes" id="UP000641803">
    <property type="component" value="Unassembled WGS sequence"/>
</dbReference>
<evidence type="ECO:0000259" key="20">
    <source>
        <dbReference type="PROSITE" id="PS51383"/>
    </source>
</evidence>
<feature type="binding site" evidence="18">
    <location>
        <position position="72"/>
    </location>
    <ligand>
        <name>K(+)</name>
        <dbReference type="ChEBI" id="CHEBI:29103"/>
    </ligand>
</feature>
<evidence type="ECO:0000256" key="14">
    <source>
        <dbReference type="ARBA" id="ARBA00025153"/>
    </source>
</evidence>
<feature type="binding site" evidence="18">
    <location>
        <position position="141"/>
    </location>
    <ligand>
        <name>K(+)</name>
        <dbReference type="ChEBI" id="CHEBI:29103"/>
    </ligand>
</feature>
<organism evidence="22 23">
    <name type="scientific">Oerskovia rustica</name>
    <dbReference type="NCBI Taxonomy" id="2762237"/>
    <lineage>
        <taxon>Bacteria</taxon>
        <taxon>Bacillati</taxon>
        <taxon>Actinomycetota</taxon>
        <taxon>Actinomycetes</taxon>
        <taxon>Micrococcales</taxon>
        <taxon>Cellulomonadaceae</taxon>
        <taxon>Oerskovia</taxon>
    </lineage>
</organism>
<keyword evidence="7 17" id="KW-0067">ATP-binding</keyword>
<dbReference type="EC" id="5.1.99.6" evidence="19"/>
<keyword evidence="9 18" id="KW-0630">Potassium</keyword>
<comment type="function">
    <text evidence="18">Catalyzes the epimerization of the S- and R-forms of NAD(P)HX, a damaged form of NAD(P)H that is a result of enzymatic or heat-dependent hydration. This is a prerequisite for the S-specific NAD(P)H-hydrate dehydratase to allow the repair of both epimers of NAD(P)HX.</text>
</comment>
<dbReference type="Gene3D" id="3.40.50.10260">
    <property type="entry name" value="YjeF N-terminal domain"/>
    <property type="match status" value="1"/>
</dbReference>
<evidence type="ECO:0000256" key="18">
    <source>
        <dbReference type="HAMAP-Rule" id="MF_01966"/>
    </source>
</evidence>
<evidence type="ECO:0000256" key="13">
    <source>
        <dbReference type="ARBA" id="ARBA00023268"/>
    </source>
</evidence>
<dbReference type="PROSITE" id="PS01050">
    <property type="entry name" value="YJEF_C_2"/>
    <property type="match status" value="1"/>
</dbReference>
<evidence type="ECO:0000256" key="6">
    <source>
        <dbReference type="ARBA" id="ARBA00022741"/>
    </source>
</evidence>
<keyword evidence="11 18" id="KW-0413">Isomerase</keyword>
<keyword evidence="6 17" id="KW-0547">Nucleotide-binding</keyword>
<sequence>MIEAFTVAQVRAAEEPLLARGVPLMERAAFALATVVAQDLRRGARGRTPDGAARPRRVTGRRAVLLVGSGNNGGDALFAGAYLARRGVVVEAVCTSEHPHAEGLAALRRAGGRVIDLAAPAGRAPWSHVVATVLSADVVVDGLVGIGATGALRGVAGDLVGALVAERSRRSPGWSGPGSGPWVVAVDAPSGTGVDDGSVPGPVLRADRTVTVGALKPGLLLPPATHLAGAVTLVDVGLEDVGGAAGPRVRRLERADVARLWPVPGPTDQKYTRGVLGVVAGTPTFPGAAVLAVTAAVRAGAGMVRYRGPDDVAHVVVSARPEAVPAEGRVQAWALGSGIPAAEDRLTAREGGGDGGGGRSADAGQHERIRYALAVACGLLSEDVTGPRVPAVVDAGALSLLPDRCPPSVVLTPHAGELATLLSARGEDVDREGVEAEPLRWARRSHDLTGATVLLKGAATVVVGPDGAWSQADGPAWLATAGAGDVLTGLLGALLAAYGERVVQEPGLAAELAAAAATVHGWAGARANPGGPVAALDVAEALPGVVANLLRRG</sequence>
<dbReference type="SUPFAM" id="SSF53613">
    <property type="entry name" value="Ribokinase-like"/>
    <property type="match status" value="1"/>
</dbReference>
<comment type="subunit">
    <text evidence="17">Homotetramer.</text>
</comment>
<evidence type="ECO:0000313" key="23">
    <source>
        <dbReference type="Proteomes" id="UP000641803"/>
    </source>
</evidence>
<comment type="function">
    <text evidence="14 19">Bifunctional enzyme that catalyzes the epimerization of the S- and R-forms of NAD(P)HX and the dehydration of the S-form of NAD(P)HX at the expense of ADP, which is converted to AMP. This allows the repair of both epimers of NAD(P)HX, a damaged form of NAD(P)H that is a result of enzymatic or heat-dependent hydration.</text>
</comment>
<comment type="catalytic activity">
    <reaction evidence="2 18 19">
        <text>(6R)-NADPHX = (6S)-NADPHX</text>
        <dbReference type="Rhea" id="RHEA:32227"/>
        <dbReference type="ChEBI" id="CHEBI:64076"/>
        <dbReference type="ChEBI" id="CHEBI:64077"/>
        <dbReference type="EC" id="5.1.99.6"/>
    </reaction>
</comment>
<keyword evidence="10 17" id="KW-0520">NAD</keyword>
<feature type="binding site" evidence="17">
    <location>
        <position position="485"/>
    </location>
    <ligand>
        <name>(6S)-NADPHX</name>
        <dbReference type="ChEBI" id="CHEBI:64076"/>
    </ligand>
</feature>
<dbReference type="InterPro" id="IPR004443">
    <property type="entry name" value="YjeF_N_dom"/>
</dbReference>
<dbReference type="PROSITE" id="PS51383">
    <property type="entry name" value="YJEF_C_3"/>
    <property type="match status" value="1"/>
</dbReference>
<reference evidence="22 23" key="1">
    <citation type="submission" date="2020-08" db="EMBL/GenBank/DDBJ databases">
        <title>A Genomic Blueprint of the Chicken Gut Microbiome.</title>
        <authorList>
            <person name="Gilroy R."/>
            <person name="Ravi A."/>
            <person name="Getino M."/>
            <person name="Pursley I."/>
            <person name="Horton D.L."/>
            <person name="Alikhan N.-F."/>
            <person name="Baker D."/>
            <person name="Gharbi K."/>
            <person name="Hall N."/>
            <person name="Watson M."/>
            <person name="Adriaenssens E.M."/>
            <person name="Foster-Nyarko E."/>
            <person name="Jarju S."/>
            <person name="Secka A."/>
            <person name="Antonio M."/>
            <person name="Oren A."/>
            <person name="Chaudhuri R."/>
            <person name="La Ragione R.M."/>
            <person name="Hildebrand F."/>
            <person name="Pallen M.J."/>
        </authorList>
    </citation>
    <scope>NUCLEOTIDE SEQUENCE [LARGE SCALE GENOMIC DNA]</scope>
    <source>
        <strain evidence="22 23">Sa4CUA1</strain>
    </source>
</reference>
<protein>
    <recommendedName>
        <fullName evidence="19">Bifunctional NAD(P)H-hydrate repair enzyme</fullName>
    </recommendedName>
    <alternativeName>
        <fullName evidence="19">Nicotinamide nucleotide repair protein</fullName>
    </alternativeName>
    <domain>
        <recommendedName>
            <fullName evidence="19">ADP-dependent (S)-NAD(P)H-hydrate dehydratase</fullName>
            <ecNumber evidence="19">4.2.1.136</ecNumber>
        </recommendedName>
        <alternativeName>
            <fullName evidence="19">ADP-dependent NAD(P)HX dehydratase</fullName>
        </alternativeName>
    </domain>
    <domain>
        <recommendedName>
            <fullName evidence="19">NAD(P)H-hydrate epimerase</fullName>
            <ecNumber evidence="19">5.1.99.6</ecNumber>
        </recommendedName>
    </domain>
</protein>
<dbReference type="Pfam" id="PF01256">
    <property type="entry name" value="Carb_kinase"/>
    <property type="match status" value="1"/>
</dbReference>
<keyword evidence="12 17" id="KW-0456">Lyase</keyword>
<name>A0ABR8RRX2_9CELL</name>
<proteinExistence type="inferred from homology"/>
<comment type="cofactor">
    <cofactor evidence="18 19">
        <name>K(+)</name>
        <dbReference type="ChEBI" id="CHEBI:29103"/>
    </cofactor>
    <text evidence="18 19">Binds 1 potassium ion per subunit.</text>
</comment>
<comment type="cofactor">
    <cofactor evidence="17">
        <name>Mg(2+)</name>
        <dbReference type="ChEBI" id="CHEBI:18420"/>
    </cofactor>
</comment>
<comment type="caution">
    <text evidence="22">The sequence shown here is derived from an EMBL/GenBank/DDBJ whole genome shotgun (WGS) entry which is preliminary data.</text>
</comment>
<comment type="similarity">
    <text evidence="17">Belongs to the NnrD/CARKD family.</text>
</comment>
<evidence type="ECO:0000256" key="15">
    <source>
        <dbReference type="ARBA" id="ARBA00048238"/>
    </source>
</evidence>
<feature type="domain" description="YjeF C-terminal" evidence="20">
    <location>
        <begin position="253"/>
        <end position="549"/>
    </location>
</feature>
<evidence type="ECO:0000256" key="10">
    <source>
        <dbReference type="ARBA" id="ARBA00023027"/>
    </source>
</evidence>